<dbReference type="InterPro" id="IPR002180">
    <property type="entry name" value="LS/RS"/>
</dbReference>
<dbReference type="GO" id="GO:0009349">
    <property type="term" value="C:riboflavin synthase complex"/>
    <property type="evidence" value="ECO:0007669"/>
    <property type="project" value="UniProtKB-UniRule"/>
</dbReference>
<dbReference type="SUPFAM" id="SSF52121">
    <property type="entry name" value="Lumazine synthase"/>
    <property type="match status" value="1"/>
</dbReference>
<dbReference type="PANTHER" id="PTHR21058:SF0">
    <property type="entry name" value="6,7-DIMETHYL-8-RIBITYLLUMAZINE SYNTHASE"/>
    <property type="match status" value="1"/>
</dbReference>
<dbReference type="PATRIC" id="fig|1423767.3.peg.1384"/>
<feature type="binding site" evidence="7">
    <location>
        <begin position="85"/>
        <end position="87"/>
    </location>
    <ligand>
        <name>5-amino-6-(D-ribitylamino)uracil</name>
        <dbReference type="ChEBI" id="CHEBI:15934"/>
    </ligand>
</feature>
<evidence type="ECO:0000256" key="7">
    <source>
        <dbReference type="HAMAP-Rule" id="MF_00178"/>
    </source>
</evidence>
<keyword evidence="5 7" id="KW-0808">Transferase</keyword>
<comment type="pathway">
    <text evidence="1 7">Cofactor biosynthesis; riboflavin biosynthesis; riboflavin from 2-hydroxy-3-oxobutyl phosphate and 5-amino-6-(D-ribitylamino)uracil: step 1/2.</text>
</comment>
<feature type="binding site" evidence="7">
    <location>
        <position position="118"/>
    </location>
    <ligand>
        <name>5-amino-6-(D-ribitylamino)uracil</name>
        <dbReference type="ChEBI" id="CHEBI:15934"/>
    </ligand>
</feature>
<dbReference type="InterPro" id="IPR036467">
    <property type="entry name" value="LS/RS_sf"/>
</dbReference>
<comment type="caution">
    <text evidence="8">The sequence shown here is derived from an EMBL/GenBank/DDBJ whole genome shotgun (WGS) entry which is preliminary data.</text>
</comment>
<reference evidence="8 9" key="1">
    <citation type="journal article" date="2015" name="Genome Announc.">
        <title>Expanding the biotechnology potential of lactobacilli through comparative genomics of 213 strains and associated genera.</title>
        <authorList>
            <person name="Sun Z."/>
            <person name="Harris H.M."/>
            <person name="McCann A."/>
            <person name="Guo C."/>
            <person name="Argimon S."/>
            <person name="Zhang W."/>
            <person name="Yang X."/>
            <person name="Jeffery I.B."/>
            <person name="Cooney J.C."/>
            <person name="Kagawa T.F."/>
            <person name="Liu W."/>
            <person name="Song Y."/>
            <person name="Salvetti E."/>
            <person name="Wrobel A."/>
            <person name="Rasinkangas P."/>
            <person name="Parkhill J."/>
            <person name="Rea M.C."/>
            <person name="O'Sullivan O."/>
            <person name="Ritari J."/>
            <person name="Douillard F.P."/>
            <person name="Paul Ross R."/>
            <person name="Yang R."/>
            <person name="Briner A.E."/>
            <person name="Felis G.E."/>
            <person name="de Vos W.M."/>
            <person name="Barrangou R."/>
            <person name="Klaenhammer T.R."/>
            <person name="Caufield P.W."/>
            <person name="Cui Y."/>
            <person name="Zhang H."/>
            <person name="O'Toole P.W."/>
        </authorList>
    </citation>
    <scope>NUCLEOTIDE SEQUENCE [LARGE SCALE GENOMIC DNA]</scope>
    <source>
        <strain evidence="8 9">DSM 16761</strain>
    </source>
</reference>
<gene>
    <name evidence="7" type="primary">ribH</name>
    <name evidence="8" type="ORF">FC59_GL001332</name>
</gene>
<dbReference type="OrthoDB" id="9809709at2"/>
<dbReference type="NCBIfam" id="TIGR00114">
    <property type="entry name" value="lumazine-synth"/>
    <property type="match status" value="1"/>
</dbReference>
<feature type="binding site" evidence="7">
    <location>
        <position position="27"/>
    </location>
    <ligand>
        <name>5-amino-6-(D-ribitylamino)uracil</name>
        <dbReference type="ChEBI" id="CHEBI:15934"/>
    </ligand>
</feature>
<dbReference type="eggNOG" id="COG0054">
    <property type="taxonomic scope" value="Bacteria"/>
</dbReference>
<protein>
    <recommendedName>
        <fullName evidence="3 7">6,7-dimethyl-8-ribityllumazine synthase</fullName>
        <shortName evidence="7">DMRL synthase</shortName>
        <shortName evidence="7">LS</shortName>
        <shortName evidence="7">Lumazine synthase</shortName>
        <ecNumber evidence="3 7">2.5.1.78</ecNumber>
    </recommendedName>
</protein>
<keyword evidence="4 7" id="KW-0686">Riboflavin biosynthesis</keyword>
<evidence type="ECO:0000256" key="5">
    <source>
        <dbReference type="ARBA" id="ARBA00022679"/>
    </source>
</evidence>
<accession>A0A0R1VCF2</accession>
<sequence>MLFFIRKFIQGIFKNNDVKIAIVASKFNEIVTHHLVDGALATLKQFGVNEKNIDVYWVPGAFEIGFTAKKIMLSDKYDGIMTLGAVIRGETDHYSMIIQNVTSAIMQINLEAKIPVTFGILTTDDIEQALQRAGLKAGNEGSSTAQTLLEMISLNKMMN</sequence>
<feature type="binding site" evidence="7">
    <location>
        <begin position="90"/>
        <end position="91"/>
    </location>
    <ligand>
        <name>(2S)-2-hydroxy-3-oxobutyl phosphate</name>
        <dbReference type="ChEBI" id="CHEBI:58830"/>
    </ligand>
</feature>
<dbReference type="HAMAP" id="MF_00178">
    <property type="entry name" value="Lumazine_synth"/>
    <property type="match status" value="1"/>
</dbReference>
<dbReference type="PANTHER" id="PTHR21058">
    <property type="entry name" value="6,7-DIMETHYL-8-RIBITYLLUMAZINE SYNTHASE DMRL SYNTHASE LUMAZINE SYNTHASE"/>
    <property type="match status" value="1"/>
</dbReference>
<comment type="similarity">
    <text evidence="2 7">Belongs to the DMRL synthase family.</text>
</comment>
<dbReference type="InterPro" id="IPR034964">
    <property type="entry name" value="LS"/>
</dbReference>
<evidence type="ECO:0000313" key="9">
    <source>
        <dbReference type="Proteomes" id="UP000051307"/>
    </source>
</evidence>
<dbReference type="UniPathway" id="UPA00275">
    <property type="reaction ID" value="UER00404"/>
</dbReference>
<dbReference type="Pfam" id="PF00885">
    <property type="entry name" value="DMRL_synthase"/>
    <property type="match status" value="1"/>
</dbReference>
<dbReference type="EC" id="2.5.1.78" evidence="3 7"/>
<evidence type="ECO:0000256" key="1">
    <source>
        <dbReference type="ARBA" id="ARBA00004917"/>
    </source>
</evidence>
<evidence type="ECO:0000313" key="8">
    <source>
        <dbReference type="EMBL" id="KRM02949.1"/>
    </source>
</evidence>
<feature type="binding site" evidence="7">
    <location>
        <position position="132"/>
    </location>
    <ligand>
        <name>(2S)-2-hydroxy-3-oxobutyl phosphate</name>
        <dbReference type="ChEBI" id="CHEBI:58830"/>
    </ligand>
</feature>
<dbReference type="Gene3D" id="3.40.50.960">
    <property type="entry name" value="Lumazine/riboflavin synthase"/>
    <property type="match status" value="1"/>
</dbReference>
<comment type="catalytic activity">
    <reaction evidence="6 7">
        <text>(2S)-2-hydroxy-3-oxobutyl phosphate + 5-amino-6-(D-ribitylamino)uracil = 6,7-dimethyl-8-(1-D-ribityl)lumazine + phosphate + 2 H2O + H(+)</text>
        <dbReference type="Rhea" id="RHEA:26152"/>
        <dbReference type="ChEBI" id="CHEBI:15377"/>
        <dbReference type="ChEBI" id="CHEBI:15378"/>
        <dbReference type="ChEBI" id="CHEBI:15934"/>
        <dbReference type="ChEBI" id="CHEBI:43474"/>
        <dbReference type="ChEBI" id="CHEBI:58201"/>
        <dbReference type="ChEBI" id="CHEBI:58830"/>
        <dbReference type="EC" id="2.5.1.78"/>
    </reaction>
</comment>
<evidence type="ECO:0000256" key="6">
    <source>
        <dbReference type="ARBA" id="ARBA00048785"/>
    </source>
</evidence>
<dbReference type="GO" id="GO:0009231">
    <property type="term" value="P:riboflavin biosynthetic process"/>
    <property type="evidence" value="ECO:0007669"/>
    <property type="project" value="UniProtKB-UniRule"/>
</dbReference>
<feature type="active site" description="Proton donor" evidence="7">
    <location>
        <position position="93"/>
    </location>
</feature>
<name>A0A0R1VCF2_9LACO</name>
<dbReference type="AlphaFoldDB" id="A0A0R1VCF2"/>
<dbReference type="GO" id="GO:0000906">
    <property type="term" value="F:6,7-dimethyl-8-ribityllumazine synthase activity"/>
    <property type="evidence" value="ECO:0007669"/>
    <property type="project" value="UniProtKB-UniRule"/>
</dbReference>
<dbReference type="GO" id="GO:0005829">
    <property type="term" value="C:cytosol"/>
    <property type="evidence" value="ECO:0007669"/>
    <property type="project" value="TreeGrafter"/>
</dbReference>
<proteinExistence type="inferred from homology"/>
<dbReference type="Proteomes" id="UP000051307">
    <property type="component" value="Unassembled WGS sequence"/>
</dbReference>
<evidence type="ECO:0000256" key="4">
    <source>
        <dbReference type="ARBA" id="ARBA00022619"/>
    </source>
</evidence>
<organism evidence="8 9">
    <name type="scientific">Lactobacillus kitasatonis DSM 16761 = JCM 1039</name>
    <dbReference type="NCBI Taxonomy" id="1423767"/>
    <lineage>
        <taxon>Bacteria</taxon>
        <taxon>Bacillati</taxon>
        <taxon>Bacillota</taxon>
        <taxon>Bacilli</taxon>
        <taxon>Lactobacillales</taxon>
        <taxon>Lactobacillaceae</taxon>
        <taxon>Lactobacillus</taxon>
    </lineage>
</organism>
<comment type="function">
    <text evidence="7">Catalyzes the formation of 6,7-dimethyl-8-ribityllumazine by condensation of 5-amino-6-(D-ribitylamino)uracil with 3,4-dihydroxy-2-butanone 4-phosphate. This is the penultimate step in the biosynthesis of riboflavin.</text>
</comment>
<dbReference type="RefSeq" id="WP_025014555.1">
    <property type="nucleotide sequence ID" value="NZ_AZFU01000034.1"/>
</dbReference>
<feature type="binding site" evidence="7">
    <location>
        <begin position="61"/>
        <end position="63"/>
    </location>
    <ligand>
        <name>5-amino-6-(D-ribitylamino)uracil</name>
        <dbReference type="ChEBI" id="CHEBI:15934"/>
    </ligand>
</feature>
<dbReference type="EMBL" id="AZFU01000034">
    <property type="protein sequence ID" value="KRM02949.1"/>
    <property type="molecule type" value="Genomic_DNA"/>
</dbReference>
<evidence type="ECO:0000256" key="3">
    <source>
        <dbReference type="ARBA" id="ARBA00012664"/>
    </source>
</evidence>
<evidence type="ECO:0000256" key="2">
    <source>
        <dbReference type="ARBA" id="ARBA00007424"/>
    </source>
</evidence>
<dbReference type="CDD" id="cd09209">
    <property type="entry name" value="Lumazine_synthase-I"/>
    <property type="match status" value="1"/>
</dbReference>